<evidence type="ECO:0000313" key="4">
    <source>
        <dbReference type="Proteomes" id="UP001479436"/>
    </source>
</evidence>
<proteinExistence type="predicted"/>
<reference evidence="3 4" key="1">
    <citation type="submission" date="2023-04" db="EMBL/GenBank/DDBJ databases">
        <title>Genome of Basidiobolus ranarum AG-B5.</title>
        <authorList>
            <person name="Stajich J.E."/>
            <person name="Carter-House D."/>
            <person name="Gryganskyi A."/>
        </authorList>
    </citation>
    <scope>NUCLEOTIDE SEQUENCE [LARGE SCALE GENOMIC DNA]</scope>
    <source>
        <strain evidence="3 4">AG-B5</strain>
    </source>
</reference>
<feature type="transmembrane region" description="Helical" evidence="2">
    <location>
        <begin position="16"/>
        <end position="37"/>
    </location>
</feature>
<accession>A0ABR2WRD0</accession>
<evidence type="ECO:0000256" key="1">
    <source>
        <dbReference type="SAM" id="MobiDB-lite"/>
    </source>
</evidence>
<dbReference type="EMBL" id="JASJQH010000497">
    <property type="protein sequence ID" value="KAK9764085.1"/>
    <property type="molecule type" value="Genomic_DNA"/>
</dbReference>
<organism evidence="3 4">
    <name type="scientific">Basidiobolus ranarum</name>
    <dbReference type="NCBI Taxonomy" id="34480"/>
    <lineage>
        <taxon>Eukaryota</taxon>
        <taxon>Fungi</taxon>
        <taxon>Fungi incertae sedis</taxon>
        <taxon>Zoopagomycota</taxon>
        <taxon>Entomophthoromycotina</taxon>
        <taxon>Basidiobolomycetes</taxon>
        <taxon>Basidiobolales</taxon>
        <taxon>Basidiobolaceae</taxon>
        <taxon>Basidiobolus</taxon>
    </lineage>
</organism>
<feature type="transmembrane region" description="Helical" evidence="2">
    <location>
        <begin position="57"/>
        <end position="81"/>
    </location>
</feature>
<evidence type="ECO:0000313" key="3">
    <source>
        <dbReference type="EMBL" id="KAK9764085.1"/>
    </source>
</evidence>
<keyword evidence="4" id="KW-1185">Reference proteome</keyword>
<keyword evidence="2" id="KW-1133">Transmembrane helix</keyword>
<feature type="transmembrane region" description="Helical" evidence="2">
    <location>
        <begin position="102"/>
        <end position="123"/>
    </location>
</feature>
<dbReference type="Proteomes" id="UP001479436">
    <property type="component" value="Unassembled WGS sequence"/>
</dbReference>
<protein>
    <submittedName>
        <fullName evidence="3">Uncharacterized protein</fullName>
    </submittedName>
</protein>
<evidence type="ECO:0000256" key="2">
    <source>
        <dbReference type="SAM" id="Phobius"/>
    </source>
</evidence>
<keyword evidence="2" id="KW-0472">Membrane</keyword>
<feature type="region of interest" description="Disordered" evidence="1">
    <location>
        <begin position="216"/>
        <end position="239"/>
    </location>
</feature>
<comment type="caution">
    <text evidence="3">The sequence shown here is derived from an EMBL/GenBank/DDBJ whole genome shotgun (WGS) entry which is preliminary data.</text>
</comment>
<gene>
    <name evidence="3" type="ORF">K7432_008718</name>
</gene>
<keyword evidence="2" id="KW-0812">Transmembrane</keyword>
<name>A0ABR2WRD0_9FUNG</name>
<sequence length="239" mass="26563">MVILLIKATVSNSHNVFIYMVGGICLAASIGIHTWHATTAIYTKSIFGACGNIPDPLIAILWFGCLWTLNTFLSGCFLVAIYTHHRRNSSPIYESFLKDGMFFFLLITASNIITPCLVTSAVLGVNSSIIFDIDWALQCMLITLQLSHSCNIRKGRSNFSQSLSNQYNIRESQIGHTSVSHSNHDKGNTDPWEEYANSVRMEVLAQDKPHVLKELTVASKPGRPNSIEPLTEVKNPFET</sequence>